<keyword evidence="3" id="KW-1185">Reference proteome</keyword>
<organism evidence="2 3">
    <name type="scientific">Trachymyrmex septentrionalis</name>
    <dbReference type="NCBI Taxonomy" id="34720"/>
    <lineage>
        <taxon>Eukaryota</taxon>
        <taxon>Metazoa</taxon>
        <taxon>Ecdysozoa</taxon>
        <taxon>Arthropoda</taxon>
        <taxon>Hexapoda</taxon>
        <taxon>Insecta</taxon>
        <taxon>Pterygota</taxon>
        <taxon>Neoptera</taxon>
        <taxon>Endopterygota</taxon>
        <taxon>Hymenoptera</taxon>
        <taxon>Apocrita</taxon>
        <taxon>Aculeata</taxon>
        <taxon>Formicoidea</taxon>
        <taxon>Formicidae</taxon>
        <taxon>Myrmicinae</taxon>
        <taxon>Trachymyrmex</taxon>
    </lineage>
</organism>
<accession>A0A195F1Z6</accession>
<dbReference type="AlphaFoldDB" id="A0A195F1Z6"/>
<name>A0A195F1Z6_9HYME</name>
<feature type="region of interest" description="Disordered" evidence="1">
    <location>
        <begin position="1"/>
        <end position="112"/>
    </location>
</feature>
<dbReference type="Proteomes" id="UP000078541">
    <property type="component" value="Unassembled WGS sequence"/>
</dbReference>
<proteinExistence type="predicted"/>
<protein>
    <submittedName>
        <fullName evidence="2">Uncharacterized protein</fullName>
    </submittedName>
</protein>
<sequence>SITRGKRTEEKPEGAGGGGVGWGIEGIRVGREWERKRNVRGNTRGGRELTRVSAGRGGTRGTRARAHARVRTCDTPTSANRIASDPYNPNIGRTPEIGPRDYSSPPERTSIGHRPALIRSSILPRILPKTSYSLRPPPSTSQNYYSSIIIRDGQE</sequence>
<feature type="non-terminal residue" evidence="2">
    <location>
        <position position="1"/>
    </location>
</feature>
<dbReference type="EMBL" id="KQ981866">
    <property type="protein sequence ID" value="KYN34119.1"/>
    <property type="molecule type" value="Genomic_DNA"/>
</dbReference>
<evidence type="ECO:0000256" key="1">
    <source>
        <dbReference type="SAM" id="MobiDB-lite"/>
    </source>
</evidence>
<gene>
    <name evidence="2" type="ORF">ALC56_11619</name>
</gene>
<feature type="compositionally biased region" description="Gly residues" evidence="1">
    <location>
        <begin position="14"/>
        <end position="24"/>
    </location>
</feature>
<reference evidence="2 3" key="1">
    <citation type="submission" date="2016-03" db="EMBL/GenBank/DDBJ databases">
        <title>Trachymyrmex septentrionalis WGS genome.</title>
        <authorList>
            <person name="Nygaard S."/>
            <person name="Hu H."/>
            <person name="Boomsma J."/>
            <person name="Zhang G."/>
        </authorList>
    </citation>
    <scope>NUCLEOTIDE SEQUENCE [LARGE SCALE GENOMIC DNA]</scope>
    <source>
        <strain evidence="2">Tsep2-gDNA-1</strain>
        <tissue evidence="2">Whole body</tissue>
    </source>
</reference>
<evidence type="ECO:0000313" key="3">
    <source>
        <dbReference type="Proteomes" id="UP000078541"/>
    </source>
</evidence>
<evidence type="ECO:0000313" key="2">
    <source>
        <dbReference type="EMBL" id="KYN34119.1"/>
    </source>
</evidence>
<feature type="compositionally biased region" description="Basic and acidic residues" evidence="1">
    <location>
        <begin position="1"/>
        <end position="13"/>
    </location>
</feature>